<proteinExistence type="predicted"/>
<comment type="caution">
    <text evidence="3">The sequence shown here is derived from an EMBL/GenBank/DDBJ whole genome shotgun (WGS) entry which is preliminary data.</text>
</comment>
<name>A0ABU7TWT7_9HYPH</name>
<dbReference type="Proteomes" id="UP001355206">
    <property type="component" value="Unassembled WGS sequence"/>
</dbReference>
<keyword evidence="4" id="KW-1185">Reference proteome</keyword>
<sequence>MRISALAALAGVSLGILSVPAAAVPVGPVNGVSPPSDMVTDVRMRGHHMRPHSMSRIQRRYPGASFARNKTPGAPGGSSRGNGVTGSYAAPSGR</sequence>
<accession>A0ABU7TWT7</accession>
<keyword evidence="2" id="KW-0732">Signal</keyword>
<evidence type="ECO:0000313" key="4">
    <source>
        <dbReference type="Proteomes" id="UP001355206"/>
    </source>
</evidence>
<organism evidence="3 4">
    <name type="scientific">Methylobacterium oryzae</name>
    <dbReference type="NCBI Taxonomy" id="334852"/>
    <lineage>
        <taxon>Bacteria</taxon>
        <taxon>Pseudomonadati</taxon>
        <taxon>Pseudomonadota</taxon>
        <taxon>Alphaproteobacteria</taxon>
        <taxon>Hyphomicrobiales</taxon>
        <taxon>Methylobacteriaceae</taxon>
        <taxon>Methylobacterium</taxon>
    </lineage>
</organism>
<feature type="compositionally biased region" description="Basic residues" evidence="1">
    <location>
        <begin position="47"/>
        <end position="59"/>
    </location>
</feature>
<gene>
    <name evidence="3" type="ORF">MOTC310_26440</name>
</gene>
<evidence type="ECO:0000256" key="2">
    <source>
        <dbReference type="SAM" id="SignalP"/>
    </source>
</evidence>
<feature type="chain" id="PRO_5045805638" evidence="2">
    <location>
        <begin position="24"/>
        <end position="94"/>
    </location>
</feature>
<evidence type="ECO:0000313" key="3">
    <source>
        <dbReference type="EMBL" id="MEE7493772.1"/>
    </source>
</evidence>
<protein>
    <submittedName>
        <fullName evidence="3">Uncharacterized protein</fullName>
    </submittedName>
</protein>
<evidence type="ECO:0000256" key="1">
    <source>
        <dbReference type="SAM" id="MobiDB-lite"/>
    </source>
</evidence>
<reference evidence="3 4" key="1">
    <citation type="journal article" date="2012" name="Genet. Mol. Biol.">
        <title>Analysis of 16S rRNA and mxaF genes revealing insights into Methylobacterium niche-specific plant association.</title>
        <authorList>
            <person name="Dourado M.N."/>
            <person name="Andreote F.D."/>
            <person name="Dini-Andreote F."/>
            <person name="Conti R."/>
            <person name="Araujo J.M."/>
            <person name="Araujo W.L."/>
        </authorList>
    </citation>
    <scope>NUCLEOTIDE SEQUENCE [LARGE SCALE GENOMIC DNA]</scope>
    <source>
        <strain evidence="3 4">TC3-10</strain>
    </source>
</reference>
<feature type="compositionally biased region" description="Gly residues" evidence="1">
    <location>
        <begin position="74"/>
        <end position="84"/>
    </location>
</feature>
<feature type="signal peptide" evidence="2">
    <location>
        <begin position="1"/>
        <end position="23"/>
    </location>
</feature>
<dbReference type="EMBL" id="MLCA01000014">
    <property type="protein sequence ID" value="MEE7493772.1"/>
    <property type="molecule type" value="Genomic_DNA"/>
</dbReference>
<feature type="region of interest" description="Disordered" evidence="1">
    <location>
        <begin position="47"/>
        <end position="94"/>
    </location>
</feature>